<dbReference type="AlphaFoldDB" id="D7U5U5"/>
<name>D7U5U5_VITVI</name>
<dbReference type="Proteomes" id="UP000009183">
    <property type="component" value="Chromosome 15"/>
</dbReference>
<accession>D7U5U5</accession>
<organism evidence="1 2">
    <name type="scientific">Vitis vinifera</name>
    <name type="common">Grape</name>
    <dbReference type="NCBI Taxonomy" id="29760"/>
    <lineage>
        <taxon>Eukaryota</taxon>
        <taxon>Viridiplantae</taxon>
        <taxon>Streptophyta</taxon>
        <taxon>Embryophyta</taxon>
        <taxon>Tracheophyta</taxon>
        <taxon>Spermatophyta</taxon>
        <taxon>Magnoliopsida</taxon>
        <taxon>eudicotyledons</taxon>
        <taxon>Gunneridae</taxon>
        <taxon>Pentapetalae</taxon>
        <taxon>rosids</taxon>
        <taxon>Vitales</taxon>
        <taxon>Vitaceae</taxon>
        <taxon>Viteae</taxon>
        <taxon>Vitis</taxon>
    </lineage>
</organism>
<reference evidence="2" key="1">
    <citation type="journal article" date="2007" name="Nature">
        <title>The grapevine genome sequence suggests ancestral hexaploidization in major angiosperm phyla.</title>
        <authorList>
            <consortium name="The French-Italian Public Consortium for Grapevine Genome Characterization."/>
            <person name="Jaillon O."/>
            <person name="Aury J.-M."/>
            <person name="Noel B."/>
            <person name="Policriti A."/>
            <person name="Clepet C."/>
            <person name="Casagrande A."/>
            <person name="Choisne N."/>
            <person name="Aubourg S."/>
            <person name="Vitulo N."/>
            <person name="Jubin C."/>
            <person name="Vezzi A."/>
            <person name="Legeai F."/>
            <person name="Hugueney P."/>
            <person name="Dasilva C."/>
            <person name="Horner D."/>
            <person name="Mica E."/>
            <person name="Jublot D."/>
            <person name="Poulain J."/>
            <person name="Bruyere C."/>
            <person name="Billault A."/>
            <person name="Segurens B."/>
            <person name="Gouyvenoux M."/>
            <person name="Ugarte E."/>
            <person name="Cattonaro F."/>
            <person name="Anthouard V."/>
            <person name="Vico V."/>
            <person name="Del Fabbro C."/>
            <person name="Alaux M."/>
            <person name="Di Gaspero G."/>
            <person name="Dumas V."/>
            <person name="Felice N."/>
            <person name="Paillard S."/>
            <person name="Juman I."/>
            <person name="Moroldo M."/>
            <person name="Scalabrin S."/>
            <person name="Canaguier A."/>
            <person name="Le Clainche I."/>
            <person name="Malacrida G."/>
            <person name="Durand E."/>
            <person name="Pesole G."/>
            <person name="Laucou V."/>
            <person name="Chatelet P."/>
            <person name="Merdinoglu D."/>
            <person name="Delledonne M."/>
            <person name="Pezzotti M."/>
            <person name="Lecharny A."/>
            <person name="Scarpelli C."/>
            <person name="Artiguenave F."/>
            <person name="Pe M.E."/>
            <person name="Valle G."/>
            <person name="Morgante M."/>
            <person name="Caboche M."/>
            <person name="Adam-Blondon A.-F."/>
            <person name="Weissenbach J."/>
            <person name="Quetier F."/>
            <person name="Wincker P."/>
        </authorList>
    </citation>
    <scope>NUCLEOTIDE SEQUENCE [LARGE SCALE GENOMIC DNA]</scope>
    <source>
        <strain evidence="2">cv. Pinot noir / PN40024</strain>
    </source>
</reference>
<evidence type="ECO:0000313" key="1">
    <source>
        <dbReference type="EMBL" id="CBI38114.3"/>
    </source>
</evidence>
<dbReference type="HOGENOM" id="CLU_3411300_0_0_1"/>
<dbReference type="InParanoid" id="D7U5U5"/>
<evidence type="ECO:0000313" key="2">
    <source>
        <dbReference type="Proteomes" id="UP000009183"/>
    </source>
</evidence>
<proteinExistence type="predicted"/>
<dbReference type="PaxDb" id="29760-VIT_15s0045g01480.t01"/>
<sequence length="29" mass="3217">MVPRSRDLRLPRGIHGQSVSNIPGLEAIF</sequence>
<gene>
    <name evidence="1" type="ordered locus">VIT_15s0045g01480</name>
</gene>
<protein>
    <submittedName>
        <fullName evidence="1">Uncharacterized protein</fullName>
    </submittedName>
</protein>
<dbReference type="EMBL" id="FN596510">
    <property type="protein sequence ID" value="CBI38114.3"/>
    <property type="molecule type" value="Genomic_DNA"/>
</dbReference>
<keyword evidence="2" id="KW-1185">Reference proteome</keyword>